<dbReference type="Proteomes" id="UP000649753">
    <property type="component" value="Unassembled WGS sequence"/>
</dbReference>
<dbReference type="SUPFAM" id="SSF53756">
    <property type="entry name" value="UDP-Glycosyltransferase/glycogen phosphorylase"/>
    <property type="match status" value="1"/>
</dbReference>
<keyword evidence="5" id="KW-1185">Reference proteome</keyword>
<feature type="region of interest" description="Disordered" evidence="3">
    <location>
        <begin position="409"/>
        <end position="428"/>
    </location>
</feature>
<gene>
    <name evidence="4" type="ORF">H4W31_000761</name>
</gene>
<dbReference type="PANTHER" id="PTHR12526:SF510">
    <property type="entry name" value="D-INOSITOL 3-PHOSPHATE GLYCOSYLTRANSFERASE"/>
    <property type="match status" value="1"/>
</dbReference>
<dbReference type="Gene3D" id="3.40.50.2000">
    <property type="entry name" value="Glycogen Phosphorylase B"/>
    <property type="match status" value="1"/>
</dbReference>
<dbReference type="RefSeq" id="WP_318783007.1">
    <property type="nucleotide sequence ID" value="NZ_JADBEB010000001.1"/>
</dbReference>
<organism evidence="4 5">
    <name type="scientific">Plantactinospora soyae</name>
    <dbReference type="NCBI Taxonomy" id="1544732"/>
    <lineage>
        <taxon>Bacteria</taxon>
        <taxon>Bacillati</taxon>
        <taxon>Actinomycetota</taxon>
        <taxon>Actinomycetes</taxon>
        <taxon>Micromonosporales</taxon>
        <taxon>Micromonosporaceae</taxon>
        <taxon>Plantactinospora</taxon>
    </lineage>
</organism>
<evidence type="ECO:0000256" key="2">
    <source>
        <dbReference type="ARBA" id="ARBA00022679"/>
    </source>
</evidence>
<sequence length="428" mass="45450">MRWLVFGSYDVRRHPRVGVLVEGLRAAGDEVDEVNVPLPLDTAGRIAMLRQPWRLPVLVGQLARCWALLVRRTRPYRRGAVEPVPGDGGIRGPVDAVLVGYLGHFDVHLARRLFRDTPIVLDHLVSAAGTARDRRLAADGGLRGRLLRAIDTGALRQADTVLVDTAEHLAGLPAPDRDRAVVVPVGAGVEWFAAGARTARCRWPGAAGGADSPAPSTGPGTPGGSTARPRLRVVFVGLFTPLHGTRTLGAALAELATERTIEVTVVGTGQDYSDCRRLAAGNPAVTWYDWVPANGLPALVARHDVSLGIFGETEKARQVVPTKVYQGAAAGCAIVTSDTAPQRNALGDAALFVPPGDAAALADALRELAADPDRLARLRRAARRRAVERFWPAIVVEPIRHRVSATVPPQAVGPVSETGQAGCRSRPA</sequence>
<protein>
    <submittedName>
        <fullName evidence="4">Glycosyltransferase involved in cell wall biosynthesis</fullName>
    </submittedName>
</protein>
<accession>A0A927M433</accession>
<keyword evidence="2" id="KW-0808">Transferase</keyword>
<feature type="region of interest" description="Disordered" evidence="3">
    <location>
        <begin position="204"/>
        <end position="228"/>
    </location>
</feature>
<evidence type="ECO:0000256" key="1">
    <source>
        <dbReference type="ARBA" id="ARBA00022676"/>
    </source>
</evidence>
<proteinExistence type="predicted"/>
<reference evidence="4" key="1">
    <citation type="submission" date="2020-10" db="EMBL/GenBank/DDBJ databases">
        <title>Sequencing the genomes of 1000 actinobacteria strains.</title>
        <authorList>
            <person name="Klenk H.-P."/>
        </authorList>
    </citation>
    <scope>NUCLEOTIDE SEQUENCE</scope>
    <source>
        <strain evidence="4">DSM 46832</strain>
    </source>
</reference>
<dbReference type="GO" id="GO:0016757">
    <property type="term" value="F:glycosyltransferase activity"/>
    <property type="evidence" value="ECO:0007669"/>
    <property type="project" value="UniProtKB-KW"/>
</dbReference>
<evidence type="ECO:0000313" key="4">
    <source>
        <dbReference type="EMBL" id="MBE1485123.1"/>
    </source>
</evidence>
<evidence type="ECO:0000256" key="3">
    <source>
        <dbReference type="SAM" id="MobiDB-lite"/>
    </source>
</evidence>
<dbReference type="EMBL" id="JADBEB010000001">
    <property type="protein sequence ID" value="MBE1485123.1"/>
    <property type="molecule type" value="Genomic_DNA"/>
</dbReference>
<dbReference type="AlphaFoldDB" id="A0A927M433"/>
<evidence type="ECO:0000313" key="5">
    <source>
        <dbReference type="Proteomes" id="UP000649753"/>
    </source>
</evidence>
<dbReference type="PANTHER" id="PTHR12526">
    <property type="entry name" value="GLYCOSYLTRANSFERASE"/>
    <property type="match status" value="1"/>
</dbReference>
<feature type="compositionally biased region" description="Low complexity" evidence="3">
    <location>
        <begin position="209"/>
        <end position="227"/>
    </location>
</feature>
<dbReference type="Pfam" id="PF13692">
    <property type="entry name" value="Glyco_trans_1_4"/>
    <property type="match status" value="1"/>
</dbReference>
<name>A0A927M433_9ACTN</name>
<comment type="caution">
    <text evidence="4">The sequence shown here is derived from an EMBL/GenBank/DDBJ whole genome shotgun (WGS) entry which is preliminary data.</text>
</comment>
<keyword evidence="1" id="KW-0328">Glycosyltransferase</keyword>